<dbReference type="InterPro" id="IPR001394">
    <property type="entry name" value="Peptidase_C19_UCH"/>
</dbReference>
<dbReference type="GO" id="GO:0016579">
    <property type="term" value="P:protein deubiquitination"/>
    <property type="evidence" value="ECO:0007669"/>
    <property type="project" value="InterPro"/>
</dbReference>
<dbReference type="Gene3D" id="3.90.70.10">
    <property type="entry name" value="Cysteine proteinases"/>
    <property type="match status" value="1"/>
</dbReference>
<accession>A0AAU9IQX7</accession>
<name>A0AAU9IQX7_9CILI</name>
<dbReference type="PANTHER" id="PTHR24006">
    <property type="entry name" value="UBIQUITIN CARBOXYL-TERMINAL HYDROLASE"/>
    <property type="match status" value="1"/>
</dbReference>
<dbReference type="AlphaFoldDB" id="A0AAU9IQX7"/>
<dbReference type="InterPro" id="IPR038765">
    <property type="entry name" value="Papain-like_cys_pep_sf"/>
</dbReference>
<comment type="similarity">
    <text evidence="2">Belongs to the peptidase C19 family.</text>
</comment>
<protein>
    <recommendedName>
        <fullName evidence="3">ubiquitinyl hydrolase 1</fullName>
        <ecNumber evidence="3">3.4.19.12</ecNumber>
    </recommendedName>
</protein>
<reference evidence="9" key="1">
    <citation type="submission" date="2021-09" db="EMBL/GenBank/DDBJ databases">
        <authorList>
            <consortium name="AG Swart"/>
            <person name="Singh M."/>
            <person name="Singh A."/>
            <person name="Seah K."/>
            <person name="Emmerich C."/>
        </authorList>
    </citation>
    <scope>NUCLEOTIDE SEQUENCE</scope>
    <source>
        <strain evidence="9">ATCC30299</strain>
    </source>
</reference>
<evidence type="ECO:0000313" key="9">
    <source>
        <dbReference type="EMBL" id="CAG9316443.1"/>
    </source>
</evidence>
<evidence type="ECO:0000256" key="1">
    <source>
        <dbReference type="ARBA" id="ARBA00000707"/>
    </source>
</evidence>
<dbReference type="EC" id="3.4.19.12" evidence="3"/>
<keyword evidence="5" id="KW-0833">Ubl conjugation pathway</keyword>
<dbReference type="InterPro" id="IPR050164">
    <property type="entry name" value="Peptidase_C19"/>
</dbReference>
<dbReference type="EMBL" id="CAJZBQ010000015">
    <property type="protein sequence ID" value="CAG9316443.1"/>
    <property type="molecule type" value="Genomic_DNA"/>
</dbReference>
<dbReference type="GO" id="GO:0006508">
    <property type="term" value="P:proteolysis"/>
    <property type="evidence" value="ECO:0007669"/>
    <property type="project" value="UniProtKB-KW"/>
</dbReference>
<evidence type="ECO:0000256" key="7">
    <source>
        <dbReference type="ARBA" id="ARBA00022807"/>
    </source>
</evidence>
<dbReference type="PROSITE" id="PS50235">
    <property type="entry name" value="USP_3"/>
    <property type="match status" value="1"/>
</dbReference>
<dbReference type="GO" id="GO:0004843">
    <property type="term" value="F:cysteine-type deubiquitinase activity"/>
    <property type="evidence" value="ECO:0007669"/>
    <property type="project" value="UniProtKB-EC"/>
</dbReference>
<organism evidence="9 10">
    <name type="scientific">Blepharisma stoltei</name>
    <dbReference type="NCBI Taxonomy" id="1481888"/>
    <lineage>
        <taxon>Eukaryota</taxon>
        <taxon>Sar</taxon>
        <taxon>Alveolata</taxon>
        <taxon>Ciliophora</taxon>
        <taxon>Postciliodesmatophora</taxon>
        <taxon>Heterotrichea</taxon>
        <taxon>Heterotrichida</taxon>
        <taxon>Blepharismidae</taxon>
        <taxon>Blepharisma</taxon>
    </lineage>
</organism>
<dbReference type="Proteomes" id="UP001162131">
    <property type="component" value="Unassembled WGS sequence"/>
</dbReference>
<keyword evidence="4" id="KW-0645">Protease</keyword>
<evidence type="ECO:0000256" key="2">
    <source>
        <dbReference type="ARBA" id="ARBA00009085"/>
    </source>
</evidence>
<evidence type="ECO:0000256" key="6">
    <source>
        <dbReference type="ARBA" id="ARBA00022801"/>
    </source>
</evidence>
<dbReference type="InterPro" id="IPR018200">
    <property type="entry name" value="USP_CS"/>
</dbReference>
<comment type="catalytic activity">
    <reaction evidence="1">
        <text>Thiol-dependent hydrolysis of ester, thioester, amide, peptide and isopeptide bonds formed by the C-terminal Gly of ubiquitin (a 76-residue protein attached to proteins as an intracellular targeting signal).</text>
        <dbReference type="EC" id="3.4.19.12"/>
    </reaction>
</comment>
<dbReference type="InterPro" id="IPR028889">
    <property type="entry name" value="USP"/>
</dbReference>
<evidence type="ECO:0000313" key="10">
    <source>
        <dbReference type="Proteomes" id="UP001162131"/>
    </source>
</evidence>
<keyword evidence="10" id="KW-1185">Reference proteome</keyword>
<comment type="caution">
    <text evidence="9">The sequence shown here is derived from an EMBL/GenBank/DDBJ whole genome shotgun (WGS) entry which is preliminary data.</text>
</comment>
<evidence type="ECO:0000256" key="4">
    <source>
        <dbReference type="ARBA" id="ARBA00022670"/>
    </source>
</evidence>
<dbReference type="Pfam" id="PF00443">
    <property type="entry name" value="UCH"/>
    <property type="match status" value="1"/>
</dbReference>
<evidence type="ECO:0000256" key="5">
    <source>
        <dbReference type="ARBA" id="ARBA00022786"/>
    </source>
</evidence>
<proteinExistence type="inferred from homology"/>
<dbReference type="PANTHER" id="PTHR24006:SF888">
    <property type="entry name" value="UBIQUITIN CARBOXYL-TERMINAL HYDROLASE 30"/>
    <property type="match status" value="1"/>
</dbReference>
<feature type="domain" description="USP" evidence="8">
    <location>
        <begin position="16"/>
        <end position="275"/>
    </location>
</feature>
<dbReference type="PROSITE" id="PS00972">
    <property type="entry name" value="USP_1"/>
    <property type="match status" value="1"/>
</dbReference>
<dbReference type="SUPFAM" id="SSF54001">
    <property type="entry name" value="Cysteine proteinases"/>
    <property type="match status" value="1"/>
</dbReference>
<evidence type="ECO:0000256" key="3">
    <source>
        <dbReference type="ARBA" id="ARBA00012759"/>
    </source>
</evidence>
<dbReference type="GO" id="GO:0005829">
    <property type="term" value="C:cytosol"/>
    <property type="evidence" value="ECO:0007669"/>
    <property type="project" value="TreeGrafter"/>
</dbReference>
<dbReference type="GO" id="GO:0005634">
    <property type="term" value="C:nucleus"/>
    <property type="evidence" value="ECO:0007669"/>
    <property type="project" value="TreeGrafter"/>
</dbReference>
<keyword evidence="7" id="KW-0788">Thiol protease</keyword>
<gene>
    <name evidence="9" type="ORF">BSTOLATCC_MIC15873</name>
</gene>
<evidence type="ECO:0000259" key="8">
    <source>
        <dbReference type="PROSITE" id="PS50235"/>
    </source>
</evidence>
<keyword evidence="6" id="KW-0378">Hydrolase</keyword>
<sequence length="276" mass="31822">MGPCLGRNDHQSEQQKGIPNIGNTCYMNSVIQVLAATPNFLANLDSVKQAELIALKNFIQGVKLRYPSSSLSILANDFKNQISQAHPIFQGSRENDAKELFAIILSILGEEETVTNPFNIVFKRSFKCEEKNHIAYSEEKSNLIIIPKGASIENHLKNMDSEKKFWGDNQLYCEKCKKTKDITMKTERIELPEILVLYTPKDGNSKNNTKCLNEVILEQKSYILYAVICYNSWPRHYYAYTRISEKSWRKYNDDRTSESNSLPEKNAYLLFYKSNY</sequence>